<proteinExistence type="predicted"/>
<accession>A0A5A8C208</accession>
<keyword evidence="2" id="KW-1133">Transmembrane helix</keyword>
<keyword evidence="2" id="KW-0472">Membrane</keyword>
<feature type="transmembrane region" description="Helical" evidence="2">
    <location>
        <begin position="250"/>
        <end position="271"/>
    </location>
</feature>
<feature type="compositionally biased region" description="Basic and acidic residues" evidence="1">
    <location>
        <begin position="511"/>
        <end position="524"/>
    </location>
</feature>
<comment type="caution">
    <text evidence="4">The sequence shown here is derived from an EMBL/GenBank/DDBJ whole genome shotgun (WGS) entry which is preliminary data.</text>
</comment>
<keyword evidence="3" id="KW-0732">Signal</keyword>
<feature type="transmembrane region" description="Helical" evidence="2">
    <location>
        <begin position="180"/>
        <end position="199"/>
    </location>
</feature>
<evidence type="ECO:0000313" key="5">
    <source>
        <dbReference type="Proteomes" id="UP000323011"/>
    </source>
</evidence>
<feature type="transmembrane region" description="Helical" evidence="2">
    <location>
        <begin position="154"/>
        <end position="173"/>
    </location>
</feature>
<reference evidence="4 5" key="1">
    <citation type="submission" date="2019-07" db="EMBL/GenBank/DDBJ databases">
        <title>Genomes of Cafeteria roenbergensis.</title>
        <authorList>
            <person name="Fischer M.G."/>
            <person name="Hackl T."/>
            <person name="Roman M."/>
        </authorList>
    </citation>
    <scope>NUCLEOTIDE SEQUENCE [LARGE SCALE GENOMIC DNA]</scope>
    <source>
        <strain evidence="4 5">BVI</strain>
    </source>
</reference>
<evidence type="ECO:0000256" key="2">
    <source>
        <dbReference type="SAM" id="Phobius"/>
    </source>
</evidence>
<feature type="signal peptide" evidence="3">
    <location>
        <begin position="1"/>
        <end position="29"/>
    </location>
</feature>
<dbReference type="PROSITE" id="PS51257">
    <property type="entry name" value="PROKAR_LIPOPROTEIN"/>
    <property type="match status" value="1"/>
</dbReference>
<name>A0A5A8C208_CAFRO</name>
<evidence type="ECO:0000313" key="4">
    <source>
        <dbReference type="EMBL" id="KAA0147112.1"/>
    </source>
</evidence>
<feature type="region of interest" description="Disordered" evidence="1">
    <location>
        <begin position="481"/>
        <end position="524"/>
    </location>
</feature>
<sequence length="524" mass="56031">MASERTPSRALAAGLCLLVLGCLAGTGFAAKQAGRQQSSQAKRDCTVLSLFDAPNPSVPLFCLEVRADPVGLDVDAVLKAVPYVLGSLRLTPLNSGDVIVGSEASTVDGVFSMIRTPVMQLMGSHGSVWMLSNNTFTASNGGRFVAELVQFDPVSVTIALLVVVFWIVAPYIANEAVFTVTVFFVGITVALGVVLWFVAQRLSSPLGATAAIIAGTLGVIWRELLPKAAVASVQGLVRAATGQEIDEATIQLAALVAVVLVLISIGLWFVFSTPATPERLGAFTSLIRMAVLTAAPLAGSSAPAMVMCAAVPLVLQGLGLVVSLFVVLDGFARWLAGAVVYTISCPCRTARNCCRCCRADAPSAEASAFVRPEDEVFRARRPPAPADVFGATDDSEDDEDDHAAARGRGRSSSSSRLRRRKPVLQAFHAARAANPPVWRYFDAAHEQAELRELRRTARDNPHMLEHLSPEGRRAMREFVDSGKEPPFLPFEPAPTGRDSPAMSESSFEDEMERRTEGALREMHN</sequence>
<dbReference type="EMBL" id="VLTN01000072">
    <property type="protein sequence ID" value="KAA0147112.1"/>
    <property type="molecule type" value="Genomic_DNA"/>
</dbReference>
<feature type="region of interest" description="Disordered" evidence="1">
    <location>
        <begin position="381"/>
        <end position="419"/>
    </location>
</feature>
<evidence type="ECO:0000256" key="3">
    <source>
        <dbReference type="SAM" id="SignalP"/>
    </source>
</evidence>
<feature type="chain" id="PRO_5022822199" evidence="3">
    <location>
        <begin position="30"/>
        <end position="524"/>
    </location>
</feature>
<feature type="transmembrane region" description="Helical" evidence="2">
    <location>
        <begin position="280"/>
        <end position="298"/>
    </location>
</feature>
<protein>
    <submittedName>
        <fullName evidence="4">Uncharacterized protein</fullName>
    </submittedName>
</protein>
<evidence type="ECO:0000256" key="1">
    <source>
        <dbReference type="SAM" id="MobiDB-lite"/>
    </source>
</evidence>
<dbReference type="Proteomes" id="UP000323011">
    <property type="component" value="Unassembled WGS sequence"/>
</dbReference>
<keyword evidence="2" id="KW-0812">Transmembrane</keyword>
<gene>
    <name evidence="4" type="ORF">FNF29_07602</name>
</gene>
<organism evidence="4 5">
    <name type="scientific">Cafeteria roenbergensis</name>
    <name type="common">Marine flagellate</name>
    <dbReference type="NCBI Taxonomy" id="33653"/>
    <lineage>
        <taxon>Eukaryota</taxon>
        <taxon>Sar</taxon>
        <taxon>Stramenopiles</taxon>
        <taxon>Bigyra</taxon>
        <taxon>Opalozoa</taxon>
        <taxon>Bicosoecida</taxon>
        <taxon>Cafeteriaceae</taxon>
        <taxon>Cafeteria</taxon>
    </lineage>
</organism>
<keyword evidence="5" id="KW-1185">Reference proteome</keyword>
<dbReference type="AlphaFoldDB" id="A0A5A8C208"/>